<dbReference type="EMBL" id="OZ034813">
    <property type="protein sequence ID" value="CAL1354821.1"/>
    <property type="molecule type" value="Genomic_DNA"/>
</dbReference>
<evidence type="ECO:0000313" key="1">
    <source>
        <dbReference type="EMBL" id="CAL1354821.1"/>
    </source>
</evidence>
<evidence type="ECO:0000313" key="4">
    <source>
        <dbReference type="Proteomes" id="UP001497516"/>
    </source>
</evidence>
<gene>
    <name evidence="2" type="ORF">LTRI10_LOCUS24563</name>
    <name evidence="1" type="ORF">LTRI10_LOCUS2609</name>
    <name evidence="3" type="ORF">LTRI10_LOCUS45238</name>
</gene>
<keyword evidence="4" id="KW-1185">Reference proteome</keyword>
<dbReference type="EMBL" id="OZ034817">
    <property type="protein sequence ID" value="CAL1383279.1"/>
    <property type="molecule type" value="Genomic_DNA"/>
</dbReference>
<dbReference type="Proteomes" id="UP001497516">
    <property type="component" value="Chromosome 4"/>
</dbReference>
<evidence type="ECO:0000313" key="2">
    <source>
        <dbReference type="EMBL" id="CAL1383279.1"/>
    </source>
</evidence>
<organism evidence="2 4">
    <name type="scientific">Linum trigynum</name>
    <dbReference type="NCBI Taxonomy" id="586398"/>
    <lineage>
        <taxon>Eukaryota</taxon>
        <taxon>Viridiplantae</taxon>
        <taxon>Streptophyta</taxon>
        <taxon>Embryophyta</taxon>
        <taxon>Tracheophyta</taxon>
        <taxon>Spermatophyta</taxon>
        <taxon>Magnoliopsida</taxon>
        <taxon>eudicotyledons</taxon>
        <taxon>Gunneridae</taxon>
        <taxon>Pentapetalae</taxon>
        <taxon>rosids</taxon>
        <taxon>fabids</taxon>
        <taxon>Malpighiales</taxon>
        <taxon>Linaceae</taxon>
        <taxon>Linum</taxon>
    </lineage>
</organism>
<protein>
    <submittedName>
        <fullName evidence="2">Uncharacterized protein</fullName>
    </submittedName>
</protein>
<evidence type="ECO:0000313" key="3">
    <source>
        <dbReference type="EMBL" id="CAL1405452.1"/>
    </source>
</evidence>
<reference evidence="2 4" key="1">
    <citation type="submission" date="2024-04" db="EMBL/GenBank/DDBJ databases">
        <authorList>
            <person name="Fracassetti M."/>
        </authorList>
    </citation>
    <scope>NUCLEOTIDE SEQUENCE [LARGE SCALE GENOMIC DNA]</scope>
</reference>
<dbReference type="Proteomes" id="UP001497516">
    <property type="component" value="Chromosome 1"/>
</dbReference>
<sequence>MCERGPLLRGALGDPNQCIFAAQMGGEGSALKPSYVCRVIGGSREVPLLQVEPPFVVVEMVDVLVLGCFCVVVWGECLVLGFGGDDDK</sequence>
<name>A0AAV2EBZ2_9ROSI</name>
<dbReference type="Proteomes" id="UP001497516">
    <property type="component" value="Chromosome 8"/>
</dbReference>
<dbReference type="AlphaFoldDB" id="A0AAV2EBZ2"/>
<accession>A0AAV2EBZ2</accession>
<proteinExistence type="predicted"/>
<dbReference type="EMBL" id="OZ034821">
    <property type="protein sequence ID" value="CAL1405452.1"/>
    <property type="molecule type" value="Genomic_DNA"/>
</dbReference>